<keyword evidence="5 12" id="KW-0963">Cytoplasm</keyword>
<dbReference type="GO" id="GO:0008840">
    <property type="term" value="F:4-hydroxy-tetrahydrodipicolinate synthase activity"/>
    <property type="evidence" value="ECO:0007669"/>
    <property type="project" value="UniProtKB-UniRule"/>
</dbReference>
<comment type="similarity">
    <text evidence="3 12 13">Belongs to the DapA family.</text>
</comment>
<evidence type="ECO:0000256" key="13">
    <source>
        <dbReference type="PIRNR" id="PIRNR001365"/>
    </source>
</evidence>
<organism evidence="16 17">
    <name type="scientific">Brucella intermedia LMG 3301</name>
    <dbReference type="NCBI Taxonomy" id="641118"/>
    <lineage>
        <taxon>Bacteria</taxon>
        <taxon>Pseudomonadati</taxon>
        <taxon>Pseudomonadota</taxon>
        <taxon>Alphaproteobacteria</taxon>
        <taxon>Hyphomicrobiales</taxon>
        <taxon>Brucellaceae</taxon>
        <taxon>Brucella/Ochrobactrum group</taxon>
        <taxon>Brucella</taxon>
    </lineage>
</organism>
<comment type="subunit">
    <text evidence="12">Homotetramer; dimer of dimers.</text>
</comment>
<evidence type="ECO:0000256" key="3">
    <source>
        <dbReference type="ARBA" id="ARBA00007592"/>
    </source>
</evidence>
<evidence type="ECO:0000256" key="12">
    <source>
        <dbReference type="HAMAP-Rule" id="MF_00418"/>
    </source>
</evidence>
<proteinExistence type="inferred from homology"/>
<dbReference type="GO" id="GO:0005829">
    <property type="term" value="C:cytosol"/>
    <property type="evidence" value="ECO:0007669"/>
    <property type="project" value="TreeGrafter"/>
</dbReference>
<sequence>MPQNCRIAPVLPAYPACSTRAARLLCNASTRSHAQDDCGMRSRLSFFRSSLMLKGSITALVTPFDSEGAFDEKAFRAFVNWQIEEGTKGLVPVGTTGETPTLSHDEHKRVIEVCIEVAAGRVPVIAGAGSNNTVEAIELAQHAEKAGADAVLVVTPYYNKPNQRGLYEHFSRVARSISIPLIIYNIPGRSVIDMTPETMGALVRDHKNIVGVKDATGKIERVSEQRAACGKDFIQLSGEDATALGFNAHGGVGCISVTSNIAPRLCAEFQDACQAGDFARALELQDRLMPLHKALFIEPNPSGPKYALSRLGRVENALRSPMVTVEAATAEKIDQAMKHAGLVN</sequence>
<dbReference type="PROSITE" id="PS00666">
    <property type="entry name" value="DHDPS_2"/>
    <property type="match status" value="1"/>
</dbReference>
<feature type="active site" description="Proton donor/acceptor" evidence="12 14">
    <location>
        <position position="184"/>
    </location>
</feature>
<keyword evidence="8 12" id="KW-0457">Lysine biosynthesis</keyword>
<evidence type="ECO:0000256" key="8">
    <source>
        <dbReference type="ARBA" id="ARBA00023154"/>
    </source>
</evidence>
<feature type="binding site" evidence="12 15">
    <location>
        <position position="96"/>
    </location>
    <ligand>
        <name>pyruvate</name>
        <dbReference type="ChEBI" id="CHEBI:15361"/>
    </ligand>
</feature>
<name>C4WE40_9HYPH</name>
<dbReference type="PANTHER" id="PTHR12128:SF66">
    <property type="entry name" value="4-HYDROXY-2-OXOGLUTARATE ALDOLASE, MITOCHONDRIAL"/>
    <property type="match status" value="1"/>
</dbReference>
<keyword evidence="9 12" id="KW-0456">Lyase</keyword>
<dbReference type="GO" id="GO:0019877">
    <property type="term" value="P:diaminopimelate biosynthetic process"/>
    <property type="evidence" value="ECO:0007669"/>
    <property type="project" value="UniProtKB-UniRule"/>
</dbReference>
<dbReference type="Proteomes" id="UP000004386">
    <property type="component" value="Unassembled WGS sequence"/>
</dbReference>
<keyword evidence="7 12" id="KW-0220">Diaminopimelate biosynthesis</keyword>
<dbReference type="AlphaFoldDB" id="C4WE40"/>
<comment type="catalytic activity">
    <reaction evidence="11 12">
        <text>L-aspartate 4-semialdehyde + pyruvate = (2S,4S)-4-hydroxy-2,3,4,5-tetrahydrodipicolinate + H2O + H(+)</text>
        <dbReference type="Rhea" id="RHEA:34171"/>
        <dbReference type="ChEBI" id="CHEBI:15361"/>
        <dbReference type="ChEBI" id="CHEBI:15377"/>
        <dbReference type="ChEBI" id="CHEBI:15378"/>
        <dbReference type="ChEBI" id="CHEBI:67139"/>
        <dbReference type="ChEBI" id="CHEBI:537519"/>
        <dbReference type="EC" id="4.3.3.7"/>
    </reaction>
</comment>
<dbReference type="NCBIfam" id="TIGR00674">
    <property type="entry name" value="dapA"/>
    <property type="match status" value="1"/>
</dbReference>
<protein>
    <recommendedName>
        <fullName evidence="4 12">4-hydroxy-tetrahydrodipicolinate synthase</fullName>
        <shortName evidence="12">HTPA synthase</shortName>
        <ecNumber evidence="4 12">4.3.3.7</ecNumber>
    </recommendedName>
</protein>
<feature type="binding site" evidence="12 15">
    <location>
        <position position="255"/>
    </location>
    <ligand>
        <name>pyruvate</name>
        <dbReference type="ChEBI" id="CHEBI:15361"/>
    </ligand>
</feature>
<feature type="site" description="Part of a proton relay during catalysis" evidence="12">
    <location>
        <position position="158"/>
    </location>
</feature>
<dbReference type="Gene3D" id="3.20.20.70">
    <property type="entry name" value="Aldolase class I"/>
    <property type="match status" value="1"/>
</dbReference>
<evidence type="ECO:0000256" key="6">
    <source>
        <dbReference type="ARBA" id="ARBA00022605"/>
    </source>
</evidence>
<dbReference type="SMART" id="SM01130">
    <property type="entry name" value="DHDPS"/>
    <property type="match status" value="1"/>
</dbReference>
<dbReference type="InterPro" id="IPR005263">
    <property type="entry name" value="DapA"/>
</dbReference>
<dbReference type="EC" id="4.3.3.7" evidence="4 12"/>
<dbReference type="PIRSF" id="PIRSF001365">
    <property type="entry name" value="DHDPS"/>
    <property type="match status" value="1"/>
</dbReference>
<dbReference type="PANTHER" id="PTHR12128">
    <property type="entry name" value="DIHYDRODIPICOLINATE SYNTHASE"/>
    <property type="match status" value="1"/>
</dbReference>
<evidence type="ECO:0000256" key="5">
    <source>
        <dbReference type="ARBA" id="ARBA00022490"/>
    </source>
</evidence>
<keyword evidence="6 12" id="KW-0028">Amino-acid biosynthesis</keyword>
<evidence type="ECO:0000256" key="11">
    <source>
        <dbReference type="ARBA" id="ARBA00047836"/>
    </source>
</evidence>
<comment type="caution">
    <text evidence="16">The sequence shown here is derived from an EMBL/GenBank/DDBJ whole genome shotgun (WGS) entry which is preliminary data.</text>
</comment>
<dbReference type="Pfam" id="PF00701">
    <property type="entry name" value="DHDPS"/>
    <property type="match status" value="1"/>
</dbReference>
<evidence type="ECO:0000313" key="16">
    <source>
        <dbReference type="EMBL" id="EEQ95317.1"/>
    </source>
</evidence>
<evidence type="ECO:0000256" key="7">
    <source>
        <dbReference type="ARBA" id="ARBA00022915"/>
    </source>
</evidence>
<dbReference type="InterPro" id="IPR020625">
    <property type="entry name" value="Schiff_base-form_aldolases_AS"/>
</dbReference>
<dbReference type="SUPFAM" id="SSF51569">
    <property type="entry name" value="Aldolase"/>
    <property type="match status" value="1"/>
</dbReference>
<dbReference type="EMBL" id="ACQA01000001">
    <property type="protein sequence ID" value="EEQ95317.1"/>
    <property type="molecule type" value="Genomic_DNA"/>
</dbReference>
<evidence type="ECO:0000313" key="17">
    <source>
        <dbReference type="Proteomes" id="UP000004386"/>
    </source>
</evidence>
<reference evidence="16 17" key="1">
    <citation type="submission" date="2009-05" db="EMBL/GenBank/DDBJ databases">
        <authorList>
            <person name="Setubal J.C."/>
            <person name="Boyle S."/>
            <person name="Crasta O.R."/>
            <person name="Gillespie J.J."/>
            <person name="Kenyon R.W."/>
            <person name="Lu J."/>
            <person name="Mane S."/>
            <person name="Nagrani S."/>
            <person name="Shallom J.M."/>
            <person name="Shallom S."/>
            <person name="Shukla M."/>
            <person name="Snyder E.E."/>
            <person name="Sobral B.W."/>
            <person name="Wattam A.R."/>
            <person name="Will R."/>
            <person name="Williams K."/>
            <person name="Yoo H."/>
            <person name="Munk C."/>
            <person name="Tapia R."/>
            <person name="Green L."/>
            <person name="Rogers Y."/>
            <person name="Detter J.C."/>
            <person name="Bruce D."/>
            <person name="Brettin T.S."/>
            <person name="Tsolis R."/>
        </authorList>
    </citation>
    <scope>NUCLEOTIDE SEQUENCE [LARGE SCALE GENOMIC DNA]</scope>
    <source>
        <strain evidence="16 17">LMG 3301</strain>
    </source>
</reference>
<evidence type="ECO:0000256" key="15">
    <source>
        <dbReference type="PIRSR" id="PIRSR001365-2"/>
    </source>
</evidence>
<comment type="function">
    <text evidence="1 12">Catalyzes the condensation of (S)-aspartate-beta-semialdehyde [(S)-ASA] and pyruvate to 4-hydroxy-tetrahydrodipicolinate (HTPA).</text>
</comment>
<keyword evidence="10 12" id="KW-0704">Schiff base</keyword>
<evidence type="ECO:0000256" key="4">
    <source>
        <dbReference type="ARBA" id="ARBA00012086"/>
    </source>
</evidence>
<comment type="caution">
    <text evidence="12">Was originally thought to be a dihydrodipicolinate synthase (DHDPS), catalyzing the condensation of (S)-aspartate-beta-semialdehyde [(S)-ASA] and pyruvate to dihydrodipicolinate (DHDP). However, it was shown in E.coli that the product of the enzymatic reaction is not dihydrodipicolinate but in fact (4S)-4-hydroxy-2,3,4,5-tetrahydro-(2S)-dipicolinic acid (HTPA), and that the consecutive dehydration reaction leading to DHDP is not spontaneous but catalyzed by DapB.</text>
</comment>
<evidence type="ECO:0000256" key="2">
    <source>
        <dbReference type="ARBA" id="ARBA00005120"/>
    </source>
</evidence>
<feature type="site" description="Part of a proton relay during catalysis" evidence="12">
    <location>
        <position position="95"/>
    </location>
</feature>
<dbReference type="InterPro" id="IPR013785">
    <property type="entry name" value="Aldolase_TIM"/>
</dbReference>
<dbReference type="HAMAP" id="MF_00418">
    <property type="entry name" value="DapA"/>
    <property type="match status" value="1"/>
</dbReference>
<dbReference type="InterPro" id="IPR002220">
    <property type="entry name" value="DapA-like"/>
</dbReference>
<evidence type="ECO:0000256" key="1">
    <source>
        <dbReference type="ARBA" id="ARBA00003294"/>
    </source>
</evidence>
<gene>
    <name evidence="12 16" type="primary">dapA</name>
    <name evidence="16" type="ORF">OINT_1000680</name>
</gene>
<comment type="subcellular location">
    <subcellularLocation>
        <location evidence="12">Cytoplasm</location>
    </subcellularLocation>
</comment>
<evidence type="ECO:0000256" key="10">
    <source>
        <dbReference type="ARBA" id="ARBA00023270"/>
    </source>
</evidence>
<evidence type="ECO:0000256" key="9">
    <source>
        <dbReference type="ARBA" id="ARBA00023239"/>
    </source>
</evidence>
<accession>C4WE40</accession>
<dbReference type="PRINTS" id="PR00146">
    <property type="entry name" value="DHPICSNTHASE"/>
</dbReference>
<feature type="active site" description="Schiff-base intermediate with substrate" evidence="12 14">
    <location>
        <position position="213"/>
    </location>
</feature>
<dbReference type="HOGENOM" id="CLU_049343_7_0_5"/>
<comment type="pathway">
    <text evidence="2 12">Amino-acid biosynthesis; L-lysine biosynthesis via DAP pathway; (S)-tetrahydrodipicolinate from L-aspartate: step 3/4.</text>
</comment>
<dbReference type="CDD" id="cd00950">
    <property type="entry name" value="DHDPS"/>
    <property type="match status" value="1"/>
</dbReference>
<evidence type="ECO:0000256" key="14">
    <source>
        <dbReference type="PIRSR" id="PIRSR001365-1"/>
    </source>
</evidence>
<dbReference type="UniPathway" id="UPA00034">
    <property type="reaction ID" value="UER00017"/>
</dbReference>
<dbReference type="GO" id="GO:0009089">
    <property type="term" value="P:lysine biosynthetic process via diaminopimelate"/>
    <property type="evidence" value="ECO:0007669"/>
    <property type="project" value="UniProtKB-UniRule"/>
</dbReference>